<feature type="region of interest" description="Disordered" evidence="1">
    <location>
        <begin position="30"/>
        <end position="316"/>
    </location>
</feature>
<feature type="compositionally biased region" description="Polar residues" evidence="1">
    <location>
        <begin position="282"/>
        <end position="308"/>
    </location>
</feature>
<sequence length="429" mass="45819">MWEGRGGPSPHPPLSFPPKSFKILRVQHRGTRGGGMPAKLGKRGGLSGPFAAPSQDGGCGVWIDTAERRRKRPPPPPPLAPRAGEPVPRPGARQTRISAFFITRSGVGAGEPESCHEDGDGALRAPSCSSAGRWNDGNNAGGASDKSGGVREFGSRPYSSFANDRSRRPLSDDGDGDHACPVAESRSEFANASNPAAVPVRTETHRQEGNATGDVNGSSGLCHSRPGSFDASDVDTDDSNGFSPLKARSVSHPHLSSENFQKQRKVVSRPFGPCMAPDRPDVTTTDAFSDSENACSDSENAFSDSENGVSDRTEPARDALWEDSEGGSAALFTQDTQGARVIAHRRARGGHGSAQTFRSRGRARGRVLEVLDENVTSDCDVEESEMTSSWRSKDKRRRIADPESQSQSEALFTTDSQGNRVIHHGCFVE</sequence>
<dbReference type="Proteomes" id="UP001318040">
    <property type="component" value="Chromosome 55"/>
</dbReference>
<evidence type="ECO:0000313" key="3">
    <source>
        <dbReference type="RefSeq" id="XP_032831102.1"/>
    </source>
</evidence>
<reference evidence="3" key="1">
    <citation type="submission" date="2025-08" db="UniProtKB">
        <authorList>
            <consortium name="RefSeq"/>
        </authorList>
    </citation>
    <scope>IDENTIFICATION</scope>
    <source>
        <tissue evidence="3">Sperm</tissue>
    </source>
</reference>
<name>A0AAJ7U7H6_PETMA</name>
<dbReference type="AlphaFoldDB" id="A0AAJ7U7H6"/>
<evidence type="ECO:0000256" key="1">
    <source>
        <dbReference type="SAM" id="MobiDB-lite"/>
    </source>
</evidence>
<gene>
    <name evidence="3" type="primary">LOC116954573</name>
</gene>
<feature type="region of interest" description="Disordered" evidence="1">
    <location>
        <begin position="380"/>
        <end position="415"/>
    </location>
</feature>
<evidence type="ECO:0000313" key="2">
    <source>
        <dbReference type="Proteomes" id="UP001318040"/>
    </source>
</evidence>
<dbReference type="RefSeq" id="XP_032831102.1">
    <property type="nucleotide sequence ID" value="XM_032975211.1"/>
</dbReference>
<dbReference type="KEGG" id="pmrn:116954573"/>
<organism evidence="2 3">
    <name type="scientific">Petromyzon marinus</name>
    <name type="common">Sea lamprey</name>
    <dbReference type="NCBI Taxonomy" id="7757"/>
    <lineage>
        <taxon>Eukaryota</taxon>
        <taxon>Metazoa</taxon>
        <taxon>Chordata</taxon>
        <taxon>Craniata</taxon>
        <taxon>Vertebrata</taxon>
        <taxon>Cyclostomata</taxon>
        <taxon>Hyperoartia</taxon>
        <taxon>Petromyzontiformes</taxon>
        <taxon>Petromyzontidae</taxon>
        <taxon>Petromyzon</taxon>
    </lineage>
</organism>
<keyword evidence="2" id="KW-1185">Reference proteome</keyword>
<feature type="compositionally biased region" description="Polar residues" evidence="1">
    <location>
        <begin position="209"/>
        <end position="221"/>
    </location>
</feature>
<feature type="compositionally biased region" description="Polar residues" evidence="1">
    <location>
        <begin position="403"/>
        <end position="415"/>
    </location>
</feature>
<feature type="compositionally biased region" description="Polar residues" evidence="1">
    <location>
        <begin position="127"/>
        <end position="138"/>
    </location>
</feature>
<proteinExistence type="predicted"/>
<protein>
    <submittedName>
        <fullName evidence="3">Uncharacterized protein LOC116954573 isoform X1</fullName>
    </submittedName>
</protein>
<accession>A0AAJ7U7H6</accession>